<keyword evidence="3" id="KW-1185">Reference proteome</keyword>
<evidence type="ECO:0008006" key="4">
    <source>
        <dbReference type="Google" id="ProtNLM"/>
    </source>
</evidence>
<dbReference type="InterPro" id="IPR019682">
    <property type="entry name" value="Phage_T7_Gp17.5_holin"/>
</dbReference>
<accession>A0ABV8MY82</accession>
<organism evidence="2 3">
    <name type="scientific">Chitinimonas lacunae</name>
    <dbReference type="NCBI Taxonomy" id="1963018"/>
    <lineage>
        <taxon>Bacteria</taxon>
        <taxon>Pseudomonadati</taxon>
        <taxon>Pseudomonadota</taxon>
        <taxon>Betaproteobacteria</taxon>
        <taxon>Neisseriales</taxon>
        <taxon>Chitinibacteraceae</taxon>
        <taxon>Chitinimonas</taxon>
    </lineage>
</organism>
<dbReference type="RefSeq" id="WP_378168662.1">
    <property type="nucleotide sequence ID" value="NZ_JBHSBU010000004.1"/>
</dbReference>
<name>A0ABV8MY82_9NEIS</name>
<gene>
    <name evidence="2" type="ORF">ACFOW7_21710</name>
</gene>
<evidence type="ECO:0000256" key="1">
    <source>
        <dbReference type="SAM" id="Phobius"/>
    </source>
</evidence>
<keyword evidence="1" id="KW-0472">Membrane</keyword>
<proteinExistence type="predicted"/>
<dbReference type="Proteomes" id="UP001595791">
    <property type="component" value="Unassembled WGS sequence"/>
</dbReference>
<keyword evidence="1" id="KW-1133">Transmembrane helix</keyword>
<evidence type="ECO:0000313" key="2">
    <source>
        <dbReference type="EMBL" id="MFC4161956.1"/>
    </source>
</evidence>
<evidence type="ECO:0000313" key="3">
    <source>
        <dbReference type="Proteomes" id="UP001595791"/>
    </source>
</evidence>
<reference evidence="3" key="1">
    <citation type="journal article" date="2019" name="Int. J. Syst. Evol. Microbiol.">
        <title>The Global Catalogue of Microorganisms (GCM) 10K type strain sequencing project: providing services to taxonomists for standard genome sequencing and annotation.</title>
        <authorList>
            <consortium name="The Broad Institute Genomics Platform"/>
            <consortium name="The Broad Institute Genome Sequencing Center for Infectious Disease"/>
            <person name="Wu L."/>
            <person name="Ma J."/>
        </authorList>
    </citation>
    <scope>NUCLEOTIDE SEQUENCE [LARGE SCALE GENOMIC DNA]</scope>
    <source>
        <strain evidence="3">LMG 29894</strain>
    </source>
</reference>
<comment type="caution">
    <text evidence="2">The sequence shown here is derived from an EMBL/GenBank/DDBJ whole genome shotgun (WGS) entry which is preliminary data.</text>
</comment>
<feature type="transmembrane region" description="Helical" evidence="1">
    <location>
        <begin position="20"/>
        <end position="49"/>
    </location>
</feature>
<protein>
    <recommendedName>
        <fullName evidence="4">Holin</fullName>
    </recommendedName>
</protein>
<sequence length="70" mass="7401">MDKQEMAAEAVRAAPPVGVAGISLAGVALADWVLIATLIYTVVQIGFVAQKWHTHRRQNAAPFQGGASDE</sequence>
<keyword evidence="1" id="KW-0812">Transmembrane</keyword>
<dbReference type="Pfam" id="PF10746">
    <property type="entry name" value="Phage_holin_2_2"/>
    <property type="match status" value="1"/>
</dbReference>
<dbReference type="EMBL" id="JBHSBU010000004">
    <property type="protein sequence ID" value="MFC4161956.1"/>
    <property type="molecule type" value="Genomic_DNA"/>
</dbReference>